<feature type="compositionally biased region" description="Low complexity" evidence="1">
    <location>
        <begin position="75"/>
        <end position="89"/>
    </location>
</feature>
<dbReference type="PANTHER" id="PTHR16434">
    <property type="entry name" value="EWING'S TUMOR-ASSOCIATED ANTIGEN 1 ETAA1"/>
    <property type="match status" value="1"/>
</dbReference>
<dbReference type="PANTHER" id="PTHR16434:SF2">
    <property type="entry name" value="EWING'S TUMOR-ASSOCIATED ANTIGEN 1"/>
    <property type="match status" value="1"/>
</dbReference>
<gene>
    <name evidence="2" type="primary">ETAA1</name>
</gene>
<organism evidence="2 3">
    <name type="scientific">Chrysemys picta bellii</name>
    <name type="common">Western painted turtle</name>
    <name type="synonym">Emys bellii</name>
    <dbReference type="NCBI Taxonomy" id="8478"/>
    <lineage>
        <taxon>Eukaryota</taxon>
        <taxon>Metazoa</taxon>
        <taxon>Chordata</taxon>
        <taxon>Craniata</taxon>
        <taxon>Vertebrata</taxon>
        <taxon>Euteleostomi</taxon>
        <taxon>Archelosauria</taxon>
        <taxon>Testudinata</taxon>
        <taxon>Testudines</taxon>
        <taxon>Cryptodira</taxon>
        <taxon>Durocryptodira</taxon>
        <taxon>Testudinoidea</taxon>
        <taxon>Emydidae</taxon>
        <taxon>Chrysemys</taxon>
    </lineage>
</organism>
<accession>A0A8C3HLE9</accession>
<dbReference type="CTD" id="54465"/>
<keyword evidence="3" id="KW-1185">Reference proteome</keyword>
<dbReference type="Ensembl" id="ENSCPBT00000023619.1">
    <property type="protein sequence ID" value="ENSCPBP00000020063.1"/>
    <property type="gene ID" value="ENSCPBG00000014446.1"/>
</dbReference>
<dbReference type="GeneTree" id="ENSGT00390000009597"/>
<dbReference type="GO" id="GO:0044818">
    <property type="term" value="P:mitotic G2/M transition checkpoint"/>
    <property type="evidence" value="ECO:0007669"/>
    <property type="project" value="Ensembl"/>
</dbReference>
<evidence type="ECO:0000313" key="3">
    <source>
        <dbReference type="Proteomes" id="UP000694380"/>
    </source>
</evidence>
<dbReference type="GO" id="GO:0016607">
    <property type="term" value="C:nuclear speck"/>
    <property type="evidence" value="ECO:0007669"/>
    <property type="project" value="Ensembl"/>
</dbReference>
<dbReference type="GeneID" id="101951284"/>
<dbReference type="AlphaFoldDB" id="A0A8C3HLE9"/>
<dbReference type="GO" id="GO:0005886">
    <property type="term" value="C:plasma membrane"/>
    <property type="evidence" value="ECO:0007669"/>
    <property type="project" value="Ensembl"/>
</dbReference>
<evidence type="ECO:0000313" key="2">
    <source>
        <dbReference type="Ensembl" id="ENSCPBP00000020063.1"/>
    </source>
</evidence>
<dbReference type="KEGG" id="cpic:101951284"/>
<dbReference type="GO" id="GO:0031297">
    <property type="term" value="P:replication fork processing"/>
    <property type="evidence" value="ECO:0007669"/>
    <property type="project" value="Ensembl"/>
</dbReference>
<reference evidence="2" key="2">
    <citation type="submission" date="2025-09" db="UniProtKB">
        <authorList>
            <consortium name="Ensembl"/>
        </authorList>
    </citation>
    <scope>IDENTIFICATION</scope>
</reference>
<feature type="compositionally biased region" description="Basic residues" evidence="1">
    <location>
        <begin position="24"/>
        <end position="33"/>
    </location>
</feature>
<proteinExistence type="predicted"/>
<dbReference type="GO" id="GO:0043539">
    <property type="term" value="F:protein serine/threonine kinase activator activity"/>
    <property type="evidence" value="ECO:0007669"/>
    <property type="project" value="Ensembl"/>
</dbReference>
<dbReference type="GO" id="GO:0005829">
    <property type="term" value="C:cytosol"/>
    <property type="evidence" value="ECO:0007669"/>
    <property type="project" value="Ensembl"/>
</dbReference>
<dbReference type="GO" id="GO:2000001">
    <property type="term" value="P:regulation of DNA damage checkpoint"/>
    <property type="evidence" value="ECO:0007669"/>
    <property type="project" value="Ensembl"/>
</dbReference>
<dbReference type="InterPro" id="IPR029406">
    <property type="entry name" value="ETAA1"/>
</dbReference>
<dbReference type="Proteomes" id="UP000694380">
    <property type="component" value="Unplaced"/>
</dbReference>
<dbReference type="GO" id="GO:0000086">
    <property type="term" value="P:G2/M transition of mitotic cell cycle"/>
    <property type="evidence" value="ECO:0007669"/>
    <property type="project" value="Ensembl"/>
</dbReference>
<dbReference type="GO" id="GO:0006974">
    <property type="term" value="P:DNA damage response"/>
    <property type="evidence" value="ECO:0007669"/>
    <property type="project" value="Ensembl"/>
</dbReference>
<evidence type="ECO:0000256" key="1">
    <source>
        <dbReference type="SAM" id="MobiDB-lite"/>
    </source>
</evidence>
<sequence length="944" mass="103424">MASRRRKGGDKLRLRSPAPETRSGGRRCSRRRAAAAGESGAGGPEDGGVAAAAAAADPSSKSKAEESCLYKTPKRSLSSRSRLPTFSSPANDTDIQQEIFWDPHSPVTHKLGNERKKQATSRCTVDISDIVNRIAPQDEKPGCSEGSLLGMWIGEDAIPCTPGVVKVRTRTKLNGTRDHKIKNTEEELMKLAKQFDRNQVELDIVQEQDDQCNGFIQTTSEAETLNNYKDDAQMKNLQSFLDEDSETPTVLSFKPVKESTGIPAIECQTSSQKSLDLEAEVALNALFDCSTQKCSGQLSQGLSAISLNNSFHESPKSPLVEEKSTFKESTVIKQYIAKEICQKQGSTCASESVNQIAAPETKNIPLLPKQSLTSSKIESLISSKPAEVAHDDFDDWDIDLLADDSFVMQISTPEKALSAPKKPSTYAFNGISKTKERTNTSNSVIGVSFSSKSNSIQYAPLKQNSKTIQDAAKSLSFQKPNNEMENSKIQTGFLHMEHDVKTCTINSTWKSAQNKVSDSTSLISVQSDLKNGMERIHPKCGPTSFPVKGSSSILIHSNPHRTQTGKHGNNKHNIFPQSSISANAKPNDLVKVVTCTGVANLKQAEMPKKCSVSFDDWNDPKFPDEVLDMFCEPDSLWDTNCEDDDLLYQVCDDVEKQTQNQDIKHGNKRAIIIKGASITSRSDADNSFTASKKGLPNHPLAQKISANQDTSSMGTPCTNSSKVADRLSTFGNVVNCTNSANPIAVMANVPTQHRYTHSQNYNKAVSANTTNSVPGKWYRSNSVPAGSLRSEIDPVNITNRCTNAFNGGCNQDLSHNTGKIQNNSCMNKMSVVPSKFTFKKINNSHVAVHVDPKSISIGGTSGIKVTQQGLEESKNQLNIPLHGKIKINQKPPFKRHLSESLAESTTAFVIEQKNRKCSQEEIERKKQEALARRKSRMQAFLKDT</sequence>
<dbReference type="RefSeq" id="XP_005308283.1">
    <property type="nucleotide sequence ID" value="XM_005308226.4"/>
</dbReference>
<feature type="compositionally biased region" description="Low complexity" evidence="1">
    <location>
        <begin position="47"/>
        <end position="59"/>
    </location>
</feature>
<dbReference type="GO" id="GO:0043596">
    <property type="term" value="C:nuclear replication fork"/>
    <property type="evidence" value="ECO:0007669"/>
    <property type="project" value="Ensembl"/>
</dbReference>
<reference evidence="2" key="1">
    <citation type="submission" date="2025-08" db="UniProtKB">
        <authorList>
            <consortium name="Ensembl"/>
        </authorList>
    </citation>
    <scope>IDENTIFICATION</scope>
</reference>
<feature type="region of interest" description="Disordered" evidence="1">
    <location>
        <begin position="1"/>
        <end position="91"/>
    </location>
</feature>
<name>A0A8C3HLE9_CHRPI</name>
<dbReference type="Pfam" id="PF15350">
    <property type="entry name" value="ETAA1"/>
    <property type="match status" value="1"/>
</dbReference>
<dbReference type="OMA" id="CITGSMS"/>
<dbReference type="OrthoDB" id="9378993at2759"/>
<protein>
    <submittedName>
        <fullName evidence="2">ETAA1 activator of ATR kinase</fullName>
    </submittedName>
</protein>